<evidence type="ECO:0000256" key="1">
    <source>
        <dbReference type="SAM" id="MobiDB-lite"/>
    </source>
</evidence>
<protein>
    <submittedName>
        <fullName evidence="3">DNA ligase</fullName>
    </submittedName>
</protein>
<accession>A0A0K9Z0I8</accession>
<keyword evidence="5" id="KW-1185">Reference proteome</keyword>
<sequence length="110" mass="12042">MSKMSELSYAITELKRCGEALIGISESLSSLFSSHDDPEVAEQPNTDNHLPEDKPVTLETVRAVLAEKSRAGHTDKVRELLEKHGTPKLSEIDPSEYPALLAEAEVLGNE</sequence>
<feature type="region of interest" description="Disordered" evidence="1">
    <location>
        <begin position="31"/>
        <end position="53"/>
    </location>
</feature>
<reference evidence="2 5" key="3">
    <citation type="submission" date="2019-06" db="EMBL/GenBank/DDBJ databases">
        <title>Whole genome shotgun sequence of Brevibacillus reuszeri NBRC 15719.</title>
        <authorList>
            <person name="Hosoyama A."/>
            <person name="Uohara A."/>
            <person name="Ohji S."/>
            <person name="Ichikawa N."/>
        </authorList>
    </citation>
    <scope>NUCLEOTIDE SEQUENCE [LARGE SCALE GENOMIC DNA]</scope>
    <source>
        <strain evidence="2 5">NBRC 15719</strain>
    </source>
</reference>
<evidence type="ECO:0000313" key="3">
    <source>
        <dbReference type="EMBL" id="KNB74382.1"/>
    </source>
</evidence>
<evidence type="ECO:0000313" key="2">
    <source>
        <dbReference type="EMBL" id="GED68020.1"/>
    </source>
</evidence>
<dbReference type="Proteomes" id="UP000319578">
    <property type="component" value="Unassembled WGS sequence"/>
</dbReference>
<organism evidence="3 4">
    <name type="scientific">Brevibacillus reuszeri</name>
    <dbReference type="NCBI Taxonomy" id="54915"/>
    <lineage>
        <taxon>Bacteria</taxon>
        <taxon>Bacillati</taxon>
        <taxon>Bacillota</taxon>
        <taxon>Bacilli</taxon>
        <taxon>Bacillales</taxon>
        <taxon>Paenibacillaceae</taxon>
        <taxon>Brevibacillus</taxon>
    </lineage>
</organism>
<dbReference type="AlphaFoldDB" id="A0A0K9Z0I8"/>
<dbReference type="STRING" id="54915.ADS79_01385"/>
<name>A0A0K9Z0I8_9BACL</name>
<dbReference type="GO" id="GO:0016874">
    <property type="term" value="F:ligase activity"/>
    <property type="evidence" value="ECO:0007669"/>
    <property type="project" value="UniProtKB-KW"/>
</dbReference>
<proteinExistence type="predicted"/>
<comment type="caution">
    <text evidence="3">The sequence shown here is derived from an EMBL/GenBank/DDBJ whole genome shotgun (WGS) entry which is preliminary data.</text>
</comment>
<reference evidence="4" key="1">
    <citation type="submission" date="2015-07" db="EMBL/GenBank/DDBJ databases">
        <title>Genome sequencing project for genomic taxonomy and phylogenomics of Bacillus-like bacteria.</title>
        <authorList>
            <person name="Liu B."/>
            <person name="Wang J."/>
            <person name="Zhu Y."/>
            <person name="Liu G."/>
            <person name="Chen Q."/>
            <person name="Chen Z."/>
            <person name="Lan J."/>
            <person name="Che J."/>
            <person name="Ge C."/>
            <person name="Shi H."/>
            <person name="Pan Z."/>
            <person name="Liu X."/>
        </authorList>
    </citation>
    <scope>NUCLEOTIDE SEQUENCE [LARGE SCALE GENOMIC DNA]</scope>
    <source>
        <strain evidence="4">DSM 9887</strain>
    </source>
</reference>
<evidence type="ECO:0000313" key="5">
    <source>
        <dbReference type="Proteomes" id="UP000319578"/>
    </source>
</evidence>
<dbReference type="OrthoDB" id="1667378at2"/>
<dbReference type="EMBL" id="LGIQ01000002">
    <property type="protein sequence ID" value="KNB74382.1"/>
    <property type="molecule type" value="Genomic_DNA"/>
</dbReference>
<gene>
    <name evidence="3" type="ORF">ADS79_01385</name>
    <name evidence="2" type="ORF">BRE01_17220</name>
</gene>
<reference evidence="3" key="2">
    <citation type="submission" date="2015-07" db="EMBL/GenBank/DDBJ databases">
        <title>MeaNS - Measles Nucleotide Surveillance Program.</title>
        <authorList>
            <person name="Tran T."/>
            <person name="Druce J."/>
        </authorList>
    </citation>
    <scope>NUCLEOTIDE SEQUENCE</scope>
    <source>
        <strain evidence="3">DSM 9887</strain>
    </source>
</reference>
<dbReference type="EMBL" id="BJON01000006">
    <property type="protein sequence ID" value="GED68020.1"/>
    <property type="molecule type" value="Genomic_DNA"/>
</dbReference>
<dbReference type="PATRIC" id="fig|54915.3.peg.5424"/>
<keyword evidence="3" id="KW-0436">Ligase</keyword>
<dbReference type="Proteomes" id="UP000036834">
    <property type="component" value="Unassembled WGS sequence"/>
</dbReference>
<evidence type="ECO:0000313" key="4">
    <source>
        <dbReference type="Proteomes" id="UP000036834"/>
    </source>
</evidence>